<keyword evidence="11 13" id="KW-0961">Cell wall biogenesis/degradation</keyword>
<dbReference type="InterPro" id="IPR000291">
    <property type="entry name" value="D-Ala_lig_Van_CS"/>
</dbReference>
<keyword evidence="6 13" id="KW-0436">Ligase</keyword>
<evidence type="ECO:0000256" key="3">
    <source>
        <dbReference type="ARBA" id="ARBA00010871"/>
    </source>
</evidence>
<keyword evidence="9 13" id="KW-0133">Cell shape</keyword>
<dbReference type="PROSITE" id="PS50975">
    <property type="entry name" value="ATP_GRASP"/>
    <property type="match status" value="1"/>
</dbReference>
<dbReference type="Pfam" id="PF01820">
    <property type="entry name" value="Dala_Dala_lig_N"/>
    <property type="match status" value="1"/>
</dbReference>
<evidence type="ECO:0000256" key="4">
    <source>
        <dbReference type="ARBA" id="ARBA00012216"/>
    </source>
</evidence>
<evidence type="ECO:0000256" key="2">
    <source>
        <dbReference type="ARBA" id="ARBA00004496"/>
    </source>
</evidence>
<dbReference type="InterPro" id="IPR011127">
    <property type="entry name" value="Dala_Dala_lig_N"/>
</dbReference>
<evidence type="ECO:0000259" key="17">
    <source>
        <dbReference type="PROSITE" id="PS50975"/>
    </source>
</evidence>
<accession>A0A917HTY4</accession>
<dbReference type="Gene3D" id="3.30.470.20">
    <property type="entry name" value="ATP-grasp fold, B domain"/>
    <property type="match status" value="1"/>
</dbReference>
<dbReference type="Pfam" id="PF07478">
    <property type="entry name" value="Dala_Dala_lig_C"/>
    <property type="match status" value="1"/>
</dbReference>
<evidence type="ECO:0000313" key="19">
    <source>
        <dbReference type="Proteomes" id="UP000633278"/>
    </source>
</evidence>
<keyword evidence="8 16" id="KW-0067">ATP-binding</keyword>
<dbReference type="GO" id="GO:0008716">
    <property type="term" value="F:D-alanine-D-alanine ligase activity"/>
    <property type="evidence" value="ECO:0007669"/>
    <property type="project" value="UniProtKB-UniRule"/>
</dbReference>
<evidence type="ECO:0000256" key="8">
    <source>
        <dbReference type="ARBA" id="ARBA00022840"/>
    </source>
</evidence>
<dbReference type="NCBIfam" id="NF002527">
    <property type="entry name" value="PRK01966.1-3"/>
    <property type="match status" value="1"/>
</dbReference>
<keyword evidence="19" id="KW-1185">Reference proteome</keyword>
<dbReference type="SUPFAM" id="SSF52440">
    <property type="entry name" value="PreATP-grasp domain"/>
    <property type="match status" value="1"/>
</dbReference>
<evidence type="ECO:0000256" key="7">
    <source>
        <dbReference type="ARBA" id="ARBA00022741"/>
    </source>
</evidence>
<name>A0A917HTY4_9FLAO</name>
<dbReference type="PANTHER" id="PTHR23132">
    <property type="entry name" value="D-ALANINE--D-ALANINE LIGASE"/>
    <property type="match status" value="1"/>
</dbReference>
<evidence type="ECO:0000256" key="16">
    <source>
        <dbReference type="PROSITE-ProRule" id="PRU00409"/>
    </source>
</evidence>
<dbReference type="GO" id="GO:0005737">
    <property type="term" value="C:cytoplasm"/>
    <property type="evidence" value="ECO:0007669"/>
    <property type="project" value="UniProtKB-SubCell"/>
</dbReference>
<dbReference type="InterPro" id="IPR005905">
    <property type="entry name" value="D_ala_D_ala"/>
</dbReference>
<reference evidence="18" key="1">
    <citation type="journal article" date="2014" name="Int. J. Syst. Evol. Microbiol.">
        <title>Complete genome sequence of Corynebacterium casei LMG S-19264T (=DSM 44701T), isolated from a smear-ripened cheese.</title>
        <authorList>
            <consortium name="US DOE Joint Genome Institute (JGI-PGF)"/>
            <person name="Walter F."/>
            <person name="Albersmeier A."/>
            <person name="Kalinowski J."/>
            <person name="Ruckert C."/>
        </authorList>
    </citation>
    <scope>NUCLEOTIDE SEQUENCE</scope>
    <source>
        <strain evidence="18">CGMCC 1.15763</strain>
    </source>
</reference>
<dbReference type="GO" id="GO:0071555">
    <property type="term" value="P:cell wall organization"/>
    <property type="evidence" value="ECO:0007669"/>
    <property type="project" value="UniProtKB-KW"/>
</dbReference>
<dbReference type="PROSITE" id="PS00844">
    <property type="entry name" value="DALA_DALA_LIGASE_2"/>
    <property type="match status" value="1"/>
</dbReference>
<dbReference type="PANTHER" id="PTHR23132:SF23">
    <property type="entry name" value="D-ALANINE--D-ALANINE LIGASE B"/>
    <property type="match status" value="1"/>
</dbReference>
<gene>
    <name evidence="13 18" type="primary">ddl</name>
    <name evidence="18" type="ORF">GCM10011416_02010</name>
</gene>
<evidence type="ECO:0000313" key="18">
    <source>
        <dbReference type="EMBL" id="GGG89194.1"/>
    </source>
</evidence>
<dbReference type="GO" id="GO:0009252">
    <property type="term" value="P:peptidoglycan biosynthetic process"/>
    <property type="evidence" value="ECO:0007669"/>
    <property type="project" value="UniProtKB-UniRule"/>
</dbReference>
<reference evidence="18" key="2">
    <citation type="submission" date="2020-09" db="EMBL/GenBank/DDBJ databases">
        <authorList>
            <person name="Sun Q."/>
            <person name="Zhou Y."/>
        </authorList>
    </citation>
    <scope>NUCLEOTIDE SEQUENCE</scope>
    <source>
        <strain evidence="18">CGMCC 1.15763</strain>
    </source>
</reference>
<comment type="pathway">
    <text evidence="13">Cell wall biogenesis; peptidoglycan biosynthesis.</text>
</comment>
<comment type="cofactor">
    <cofactor evidence="1">
        <name>Mn(2+)</name>
        <dbReference type="ChEBI" id="CHEBI:29035"/>
    </cofactor>
</comment>
<keyword evidence="15" id="KW-0479">Metal-binding</keyword>
<dbReference type="InterPro" id="IPR013815">
    <property type="entry name" value="ATP_grasp_subdomain_1"/>
</dbReference>
<evidence type="ECO:0000256" key="14">
    <source>
        <dbReference type="PIRSR" id="PIRSR039102-1"/>
    </source>
</evidence>
<feature type="binding site" evidence="15">
    <location>
        <position position="287"/>
    </location>
    <ligand>
        <name>Mg(2+)</name>
        <dbReference type="ChEBI" id="CHEBI:18420"/>
        <label>2</label>
    </ligand>
</feature>
<evidence type="ECO:0000256" key="13">
    <source>
        <dbReference type="HAMAP-Rule" id="MF_00047"/>
    </source>
</evidence>
<evidence type="ECO:0000256" key="11">
    <source>
        <dbReference type="ARBA" id="ARBA00023316"/>
    </source>
</evidence>
<dbReference type="EC" id="6.3.2.4" evidence="4 13"/>
<dbReference type="NCBIfam" id="TIGR01205">
    <property type="entry name" value="D_ala_D_alaTIGR"/>
    <property type="match status" value="1"/>
</dbReference>
<comment type="subcellular location">
    <subcellularLocation>
        <location evidence="2 13">Cytoplasm</location>
    </subcellularLocation>
</comment>
<keyword evidence="10 13" id="KW-0573">Peptidoglycan synthesis</keyword>
<dbReference type="Proteomes" id="UP000633278">
    <property type="component" value="Unassembled WGS sequence"/>
</dbReference>
<dbReference type="InterPro" id="IPR011095">
    <property type="entry name" value="Dala_Dala_lig_C"/>
</dbReference>
<comment type="caution">
    <text evidence="18">The sequence shown here is derived from an EMBL/GenBank/DDBJ whole genome shotgun (WGS) entry which is preliminary data.</text>
</comment>
<evidence type="ECO:0000256" key="6">
    <source>
        <dbReference type="ARBA" id="ARBA00022598"/>
    </source>
</evidence>
<feature type="binding site" evidence="15">
    <location>
        <position position="289"/>
    </location>
    <ligand>
        <name>Mg(2+)</name>
        <dbReference type="ChEBI" id="CHEBI:18420"/>
        <label>2</label>
    </ligand>
</feature>
<dbReference type="AlphaFoldDB" id="A0A917HTY4"/>
<sequence>MKKNIAIIMGGFSSEAAISIKSGTVVYKHLIGEKYQPYKIHILKDKWVYIDEENNEFPVNKNDFSININANHITFDCVFNAIHGNPGENGIILAYFEMLGIKHTSAPFYQMALTFNKRDTLSVIKTYGISVAKSVYLNKGEKIAPDLILDKVGLPCFVKPNNAGSSYGISKVYTREALIPAIEKAYLEDTEILIESFLSGTEVSVGVIQYHGALKVLPITEIVSENDFFDYEAKYEGKSQEITPARISEKEEIKVKDTAKRVYAILNMSGFTRAEYILVNGEPHFLEINTVPGLTEESILPQQASAAGISLFQLFDNAIEMALAKPSSLNT</sequence>
<keyword evidence="7 16" id="KW-0547">Nucleotide-binding</keyword>
<evidence type="ECO:0000256" key="12">
    <source>
        <dbReference type="ARBA" id="ARBA00047614"/>
    </source>
</evidence>
<feature type="domain" description="ATP-grasp" evidence="17">
    <location>
        <begin position="121"/>
        <end position="320"/>
    </location>
</feature>
<comment type="cofactor">
    <cofactor evidence="15">
        <name>Mg(2+)</name>
        <dbReference type="ChEBI" id="CHEBI:18420"/>
    </cofactor>
    <cofactor evidence="15">
        <name>Mn(2+)</name>
        <dbReference type="ChEBI" id="CHEBI:29035"/>
    </cofactor>
    <text evidence="15">Binds 2 magnesium or manganese ions per subunit.</text>
</comment>
<proteinExistence type="inferred from homology"/>
<keyword evidence="15" id="KW-0460">Magnesium</keyword>
<evidence type="ECO:0000256" key="1">
    <source>
        <dbReference type="ARBA" id="ARBA00001936"/>
    </source>
</evidence>
<dbReference type="GO" id="GO:0046872">
    <property type="term" value="F:metal ion binding"/>
    <property type="evidence" value="ECO:0007669"/>
    <property type="project" value="UniProtKB-KW"/>
</dbReference>
<dbReference type="InterPro" id="IPR011761">
    <property type="entry name" value="ATP-grasp"/>
</dbReference>
<evidence type="ECO:0000256" key="5">
    <source>
        <dbReference type="ARBA" id="ARBA00022490"/>
    </source>
</evidence>
<feature type="binding site" evidence="15">
    <location>
        <position position="287"/>
    </location>
    <ligand>
        <name>Mg(2+)</name>
        <dbReference type="ChEBI" id="CHEBI:18420"/>
        <label>1</label>
    </ligand>
</feature>
<dbReference type="PIRSF" id="PIRSF039102">
    <property type="entry name" value="Ddl/VanB"/>
    <property type="match status" value="1"/>
</dbReference>
<comment type="function">
    <text evidence="13">Cell wall formation.</text>
</comment>
<comment type="catalytic activity">
    <reaction evidence="12 13">
        <text>2 D-alanine + ATP = D-alanyl-D-alanine + ADP + phosphate + H(+)</text>
        <dbReference type="Rhea" id="RHEA:11224"/>
        <dbReference type="ChEBI" id="CHEBI:15378"/>
        <dbReference type="ChEBI" id="CHEBI:30616"/>
        <dbReference type="ChEBI" id="CHEBI:43474"/>
        <dbReference type="ChEBI" id="CHEBI:57416"/>
        <dbReference type="ChEBI" id="CHEBI:57822"/>
        <dbReference type="ChEBI" id="CHEBI:456216"/>
        <dbReference type="EC" id="6.3.2.4"/>
    </reaction>
</comment>
<feature type="active site" evidence="14">
    <location>
        <position position="15"/>
    </location>
</feature>
<evidence type="ECO:0000256" key="9">
    <source>
        <dbReference type="ARBA" id="ARBA00022960"/>
    </source>
</evidence>
<dbReference type="Gene3D" id="3.40.50.20">
    <property type="match status" value="1"/>
</dbReference>
<dbReference type="GO" id="GO:0005524">
    <property type="term" value="F:ATP binding"/>
    <property type="evidence" value="ECO:0007669"/>
    <property type="project" value="UniProtKB-UniRule"/>
</dbReference>
<evidence type="ECO:0000256" key="15">
    <source>
        <dbReference type="PIRSR" id="PIRSR039102-3"/>
    </source>
</evidence>
<evidence type="ECO:0000256" key="10">
    <source>
        <dbReference type="ARBA" id="ARBA00022984"/>
    </source>
</evidence>
<dbReference type="SUPFAM" id="SSF56059">
    <property type="entry name" value="Glutathione synthetase ATP-binding domain-like"/>
    <property type="match status" value="1"/>
</dbReference>
<dbReference type="InterPro" id="IPR016185">
    <property type="entry name" value="PreATP-grasp_dom_sf"/>
</dbReference>
<feature type="active site" evidence="14">
    <location>
        <position position="165"/>
    </location>
</feature>
<keyword evidence="15" id="KW-0464">Manganese</keyword>
<dbReference type="GO" id="GO:0008360">
    <property type="term" value="P:regulation of cell shape"/>
    <property type="evidence" value="ECO:0007669"/>
    <property type="project" value="UniProtKB-KW"/>
</dbReference>
<feature type="active site" evidence="14">
    <location>
        <position position="298"/>
    </location>
</feature>
<organism evidence="18 19">
    <name type="scientific">Polaribacter pacificus</name>
    <dbReference type="NCBI Taxonomy" id="1775173"/>
    <lineage>
        <taxon>Bacteria</taxon>
        <taxon>Pseudomonadati</taxon>
        <taxon>Bacteroidota</taxon>
        <taxon>Flavobacteriia</taxon>
        <taxon>Flavobacteriales</taxon>
        <taxon>Flavobacteriaceae</taxon>
    </lineage>
</organism>
<comment type="similarity">
    <text evidence="3 13">Belongs to the D-alanine--D-alanine ligase family.</text>
</comment>
<dbReference type="RefSeq" id="WP_188597410.1">
    <property type="nucleotide sequence ID" value="NZ_BMJW01000001.1"/>
</dbReference>
<dbReference type="EMBL" id="BMJW01000001">
    <property type="protein sequence ID" value="GGG89194.1"/>
    <property type="molecule type" value="Genomic_DNA"/>
</dbReference>
<protein>
    <recommendedName>
        <fullName evidence="4 13">D-alanine--D-alanine ligase</fullName>
        <ecNumber evidence="4 13">6.3.2.4</ecNumber>
    </recommendedName>
    <alternativeName>
        <fullName evidence="13">D-Ala-D-Ala ligase</fullName>
    </alternativeName>
    <alternativeName>
        <fullName evidence="13">D-alanylalanine synthetase</fullName>
    </alternativeName>
</protein>
<dbReference type="Gene3D" id="3.30.1490.20">
    <property type="entry name" value="ATP-grasp fold, A domain"/>
    <property type="match status" value="1"/>
</dbReference>
<dbReference type="HAMAP" id="MF_00047">
    <property type="entry name" value="Dala_Dala_lig"/>
    <property type="match status" value="1"/>
</dbReference>
<keyword evidence="5 13" id="KW-0963">Cytoplasm</keyword>